<name>A0A182WQ82_9DIPT</name>
<evidence type="ECO:0000313" key="2">
    <source>
        <dbReference type="Proteomes" id="UP000075920"/>
    </source>
</evidence>
<evidence type="ECO:0000313" key="1">
    <source>
        <dbReference type="EnsemblMetazoa" id="AMIN014808-PA"/>
    </source>
</evidence>
<dbReference type="VEuPathDB" id="VectorBase:AMIN014808"/>
<protein>
    <submittedName>
        <fullName evidence="1">Uncharacterized protein</fullName>
    </submittedName>
</protein>
<reference evidence="2" key="1">
    <citation type="submission" date="2013-03" db="EMBL/GenBank/DDBJ databases">
        <title>The Genome Sequence of Anopheles minimus MINIMUS1.</title>
        <authorList>
            <consortium name="The Broad Institute Genomics Platform"/>
            <person name="Neafsey D.E."/>
            <person name="Walton C."/>
            <person name="Walker B."/>
            <person name="Young S.K."/>
            <person name="Zeng Q."/>
            <person name="Gargeya S."/>
            <person name="Fitzgerald M."/>
            <person name="Haas B."/>
            <person name="Abouelleil A."/>
            <person name="Allen A.W."/>
            <person name="Alvarado L."/>
            <person name="Arachchi H.M."/>
            <person name="Berlin A.M."/>
            <person name="Chapman S.B."/>
            <person name="Gainer-Dewar J."/>
            <person name="Goldberg J."/>
            <person name="Griggs A."/>
            <person name="Gujja S."/>
            <person name="Hansen M."/>
            <person name="Howarth C."/>
            <person name="Imamovic A."/>
            <person name="Ireland A."/>
            <person name="Larimer J."/>
            <person name="McCowan C."/>
            <person name="Murphy C."/>
            <person name="Pearson M."/>
            <person name="Poon T.W."/>
            <person name="Priest M."/>
            <person name="Roberts A."/>
            <person name="Saif S."/>
            <person name="Shea T."/>
            <person name="Sisk P."/>
            <person name="Sykes S."/>
            <person name="Wortman J."/>
            <person name="Nusbaum C."/>
            <person name="Birren B."/>
        </authorList>
    </citation>
    <scope>NUCLEOTIDE SEQUENCE [LARGE SCALE GENOMIC DNA]</scope>
    <source>
        <strain evidence="2">MINIMUS1</strain>
    </source>
</reference>
<proteinExistence type="predicted"/>
<keyword evidence="2" id="KW-1185">Reference proteome</keyword>
<dbReference type="AlphaFoldDB" id="A0A182WQ82"/>
<accession>A0A182WQ82</accession>
<dbReference type="EnsemblMetazoa" id="AMIN014808-RA">
    <property type="protein sequence ID" value="AMIN014808-PA"/>
    <property type="gene ID" value="AMIN014808"/>
</dbReference>
<organism evidence="1 2">
    <name type="scientific">Anopheles minimus</name>
    <dbReference type="NCBI Taxonomy" id="112268"/>
    <lineage>
        <taxon>Eukaryota</taxon>
        <taxon>Metazoa</taxon>
        <taxon>Ecdysozoa</taxon>
        <taxon>Arthropoda</taxon>
        <taxon>Hexapoda</taxon>
        <taxon>Insecta</taxon>
        <taxon>Pterygota</taxon>
        <taxon>Neoptera</taxon>
        <taxon>Endopterygota</taxon>
        <taxon>Diptera</taxon>
        <taxon>Nematocera</taxon>
        <taxon>Culicoidea</taxon>
        <taxon>Culicidae</taxon>
        <taxon>Anophelinae</taxon>
        <taxon>Anopheles</taxon>
    </lineage>
</organism>
<sequence length="35" mass="3753">MCPCVRVCVFFLQSVTGALVGSAVGVNRCWPKKVP</sequence>
<dbReference type="Proteomes" id="UP000075920">
    <property type="component" value="Unassembled WGS sequence"/>
</dbReference>
<reference evidence="1" key="2">
    <citation type="submission" date="2020-05" db="UniProtKB">
        <authorList>
            <consortium name="EnsemblMetazoa"/>
        </authorList>
    </citation>
    <scope>IDENTIFICATION</scope>
    <source>
        <strain evidence="1">MINIMUS1</strain>
    </source>
</reference>